<evidence type="ECO:0000313" key="6">
    <source>
        <dbReference type="Proteomes" id="UP000192927"/>
    </source>
</evidence>
<organism evidence="5 6">
    <name type="scientific">Lasallia pustulata</name>
    <dbReference type="NCBI Taxonomy" id="136370"/>
    <lineage>
        <taxon>Eukaryota</taxon>
        <taxon>Fungi</taxon>
        <taxon>Dikarya</taxon>
        <taxon>Ascomycota</taxon>
        <taxon>Pezizomycotina</taxon>
        <taxon>Lecanoromycetes</taxon>
        <taxon>OSLEUM clade</taxon>
        <taxon>Umbilicariomycetidae</taxon>
        <taxon>Umbilicariales</taxon>
        <taxon>Umbilicariaceae</taxon>
        <taxon>Lasallia</taxon>
    </lineage>
</organism>
<proteinExistence type="inferred from homology"/>
<dbReference type="InterPro" id="IPR051954">
    <property type="entry name" value="tRNA_methyltransferase_THADA"/>
</dbReference>
<dbReference type="InterPro" id="IPR056842">
    <property type="entry name" value="THADA-like_TPR_C"/>
</dbReference>
<dbReference type="GO" id="GO:0030488">
    <property type="term" value="P:tRNA methylation"/>
    <property type="evidence" value="ECO:0007669"/>
    <property type="project" value="TreeGrafter"/>
</dbReference>
<dbReference type="EMBL" id="FWEW01001785">
    <property type="protein sequence ID" value="SLM37624.1"/>
    <property type="molecule type" value="Genomic_DNA"/>
</dbReference>
<keyword evidence="6" id="KW-1185">Reference proteome</keyword>
<accession>A0A1W5D3B1</accession>
<evidence type="ECO:0000256" key="1">
    <source>
        <dbReference type="ARBA" id="ARBA00010409"/>
    </source>
</evidence>
<dbReference type="AlphaFoldDB" id="A0A1W5D3B1"/>
<name>A0A1W5D3B1_9LECA</name>
<dbReference type="PANTHER" id="PTHR14387:SF0">
    <property type="entry name" value="DUF2428 DOMAIN-CONTAINING PROTEIN"/>
    <property type="match status" value="1"/>
</dbReference>
<dbReference type="Pfam" id="PF10350">
    <property type="entry name" value="DUF2428"/>
    <property type="match status" value="1"/>
</dbReference>
<evidence type="ECO:0000259" key="4">
    <source>
        <dbReference type="Pfam" id="PF25151"/>
    </source>
</evidence>
<dbReference type="InterPro" id="IPR016024">
    <property type="entry name" value="ARM-type_fold"/>
</dbReference>
<dbReference type="PANTHER" id="PTHR14387">
    <property type="entry name" value="THADA/DEATH RECEPTOR INTERACTING PROTEIN"/>
    <property type="match status" value="1"/>
</dbReference>
<reference evidence="6" key="1">
    <citation type="submission" date="2017-03" db="EMBL/GenBank/DDBJ databases">
        <authorList>
            <person name="Sharma R."/>
            <person name="Thines M."/>
        </authorList>
    </citation>
    <scope>NUCLEOTIDE SEQUENCE [LARGE SCALE GENOMIC DNA]</scope>
</reference>
<evidence type="ECO:0000256" key="2">
    <source>
        <dbReference type="ARBA" id="ARBA00022694"/>
    </source>
</evidence>
<feature type="domain" description="tRNA (32-2'-O)-methyltransferase regulator THADA-like C-terminal TPR repeats region" evidence="4">
    <location>
        <begin position="191"/>
        <end position="350"/>
    </location>
</feature>
<sequence length="922" mass="100940">MACSEGIKHAIIINETYGPSDPALGLHYHDLRVIGGLAFTQLAELRHRGAFSSVSQTFAACCTRCIKSNDSKVTGLPEEWYQDTLSCIHEKASALTRRSAGIPAMITSILVAHPSSCFLENVILDMQAISDTPVKAIPHAEVIQLPQVHAMNCLKDIFTNTQLGPRTEPYIADTLHIAAGCLESDVWAIQNCGLMLLKALINRLLGKNEASSSTVSTSIPDANNLLYDKFPNLPGLIVKLLQPYTQFTKSAIGTTAARGSTMDIPQAQKVFPALEIIQRAGMPPKYRLTLKPLLLWHLGSTIWYIRKKTAKTFSIVTDASRLYDEVTELLQEPWSTQNSLHGRLLCVRDLLFKASDTVDVIPRSIIQSLLRLFKPLAIQNRCPFTITAYMDVVADLLRSQRLSTKVDPDDKRRLLDIESELWYKSATYGQLDAGRGNLLSRSISRCDILAAQHRLDTIGSVDGINLAAIPNLFRQLAKGDPDILYRLVIDFEDVIYQWRGPDIEAFQISTSILLAVVSEVPMEDVKAVAMSKLCSLLSLHSSRHVSAAYTSVPQFFAMLESFSDWNRASIHSSPQVADGAIRLQGAVISTLTQAKVNSFTDMYGGLRCAVNPLEAWTRTVGLAGDECNEPHIRIAAAASLEGFQTALRQSVDRADTRPEFLGIYLVLYDTLNDDDTEIREKGASIVSWTLLQPEPSGTAGSATSSLSPLAAKSRLLDFLIAHYNNSTALCHEAVGRLAGVRVELGRSVLSHGMANTTNAEAGHSNVGMRPMLLPSLAVSLGEARKEDTALFSEEKQNLYIDEVQEACGWAIVITKLSSPSIERDLAHELEVWVMQGLAVLAEMAQAEVDGPLGWTTKPEVFTMGARIICAAGVLLHWASIGVAGVLEKDIREALQALHSAGGKNSLHGSWMQRIEELLQRGL</sequence>
<comment type="similarity">
    <text evidence="1">Belongs to the THADA family.</text>
</comment>
<dbReference type="GO" id="GO:0005829">
    <property type="term" value="C:cytosol"/>
    <property type="evidence" value="ECO:0007669"/>
    <property type="project" value="TreeGrafter"/>
</dbReference>
<evidence type="ECO:0000313" key="5">
    <source>
        <dbReference type="EMBL" id="SLM37624.1"/>
    </source>
</evidence>
<evidence type="ECO:0000259" key="3">
    <source>
        <dbReference type="Pfam" id="PF10350"/>
    </source>
</evidence>
<dbReference type="SUPFAM" id="SSF48371">
    <property type="entry name" value="ARM repeat"/>
    <property type="match status" value="1"/>
</dbReference>
<keyword evidence="2" id="KW-0819">tRNA processing</keyword>
<protein>
    <submittedName>
        <fullName evidence="5">Uncharacterized protein</fullName>
    </submittedName>
</protein>
<dbReference type="Pfam" id="PF26523">
    <property type="entry name" value="Trm732_C"/>
    <property type="match status" value="1"/>
</dbReference>
<feature type="domain" description="DUF2428" evidence="3">
    <location>
        <begin position="11"/>
        <end position="188"/>
    </location>
</feature>
<dbReference type="InterPro" id="IPR019442">
    <property type="entry name" value="THADA/TRM732_DUF2428"/>
</dbReference>
<dbReference type="Proteomes" id="UP000192927">
    <property type="component" value="Unassembled WGS sequence"/>
</dbReference>
<dbReference type="Pfam" id="PF25151">
    <property type="entry name" value="TPR_Trm732_C"/>
    <property type="match status" value="1"/>
</dbReference>